<dbReference type="AlphaFoldDB" id="A0A412VJT9"/>
<evidence type="ECO:0000313" key="3">
    <source>
        <dbReference type="Proteomes" id="UP000283369"/>
    </source>
</evidence>
<dbReference type="PROSITE" id="PS00136">
    <property type="entry name" value="SUBTILASE_ASP"/>
    <property type="match status" value="1"/>
</dbReference>
<sequence>MNYNITDTTIAEPCASSMILTFRAIGYNLEAAVADIIDNSISANAKNIWFNSEWQGGNSFITILDDGCGMNHEELVQAMKPGAKNPMDERSEKDLGRFGLGLKTASFSQCKKLIVLSKKAGFAPIYWIWDLNYVNQTNKWELIRYPIPDIFLHALDELKSGTLVIWTDLDRIIPTNTLNSNEIVKGKFLEQMEKVRQHLSMTFHRFIEEKNIKLFCWGHEIKPWNPFLLTEKATQAFPEEHFNEAKMKGYVLPHKCHLTEEIYKTAEGINGWTNQQGFYVYRGKRLILAGDWLGLFRKEEHYKLVRIQIDLPNKLDTDWQIDIKKSTARPPFTCREQIKKYTLEVRNRGVEVFRHRGKILTIRKQQEFQPLWLEKKQGKKYSFIINRDHLMIAEFKQLAKIEPDKAIEYLLRFVEETIPTKSVFIRESEQGVNTEPFEETNLEVVKLMIKQIYKTQIATGKNVEQVKLILASMEPFNNFPELIEIVDSYE</sequence>
<organism evidence="2 3">
    <name type="scientific">Bacteroides xylanisolvens</name>
    <dbReference type="NCBI Taxonomy" id="371601"/>
    <lineage>
        <taxon>Bacteria</taxon>
        <taxon>Pseudomonadati</taxon>
        <taxon>Bacteroidota</taxon>
        <taxon>Bacteroidia</taxon>
        <taxon>Bacteroidales</taxon>
        <taxon>Bacteroidaceae</taxon>
        <taxon>Bacteroides</taxon>
    </lineage>
</organism>
<accession>A0A412VJT9</accession>
<dbReference type="SUPFAM" id="SSF55874">
    <property type="entry name" value="ATPase domain of HSP90 chaperone/DNA topoisomerase II/histidine kinase"/>
    <property type="match status" value="1"/>
</dbReference>
<dbReference type="EMBL" id="QRYV01000065">
    <property type="protein sequence ID" value="RGV06818.1"/>
    <property type="molecule type" value="Genomic_DNA"/>
</dbReference>
<dbReference type="InterPro" id="IPR023827">
    <property type="entry name" value="Peptidase_S8_Asp-AS"/>
</dbReference>
<reference evidence="2 3" key="1">
    <citation type="submission" date="2018-08" db="EMBL/GenBank/DDBJ databases">
        <title>A genome reference for cultivated species of the human gut microbiota.</title>
        <authorList>
            <person name="Zou Y."/>
            <person name="Xue W."/>
            <person name="Luo G."/>
        </authorList>
    </citation>
    <scope>NUCLEOTIDE SEQUENCE [LARGE SCALE GENOMIC DNA]</scope>
    <source>
        <strain evidence="2 3">AF14-7</strain>
    </source>
</reference>
<proteinExistence type="predicted"/>
<dbReference type="Gene3D" id="3.30.565.10">
    <property type="entry name" value="Histidine kinase-like ATPase, C-terminal domain"/>
    <property type="match status" value="1"/>
</dbReference>
<comment type="caution">
    <text evidence="2">The sequence shown here is derived from an EMBL/GenBank/DDBJ whole genome shotgun (WGS) entry which is preliminary data.</text>
</comment>
<dbReference type="RefSeq" id="WP_008645013.1">
    <property type="nucleotide sequence ID" value="NZ_CP103098.1"/>
</dbReference>
<keyword evidence="1" id="KW-0378">Hydrolase</keyword>
<evidence type="ECO:0000256" key="1">
    <source>
        <dbReference type="ARBA" id="ARBA00022801"/>
    </source>
</evidence>
<dbReference type="Proteomes" id="UP000283369">
    <property type="component" value="Unassembled WGS sequence"/>
</dbReference>
<dbReference type="GO" id="GO:0005524">
    <property type="term" value="F:ATP binding"/>
    <property type="evidence" value="ECO:0007669"/>
    <property type="project" value="UniProtKB-KW"/>
</dbReference>
<dbReference type="InterPro" id="IPR036890">
    <property type="entry name" value="HATPase_C_sf"/>
</dbReference>
<name>A0A412VJT9_9BACE</name>
<dbReference type="GO" id="GO:0016787">
    <property type="term" value="F:hydrolase activity"/>
    <property type="evidence" value="ECO:0007669"/>
    <property type="project" value="UniProtKB-KW"/>
</dbReference>
<dbReference type="Pfam" id="PF13589">
    <property type="entry name" value="HATPase_c_3"/>
    <property type="match status" value="1"/>
</dbReference>
<gene>
    <name evidence="2" type="ORF">DWW25_21115</name>
</gene>
<keyword evidence="2" id="KW-0547">Nucleotide-binding</keyword>
<evidence type="ECO:0000313" key="2">
    <source>
        <dbReference type="EMBL" id="RGV06818.1"/>
    </source>
</evidence>
<protein>
    <submittedName>
        <fullName evidence="2">ATP-binding protein</fullName>
    </submittedName>
</protein>
<keyword evidence="2" id="KW-0067">ATP-binding</keyword>